<evidence type="ECO:0000256" key="2">
    <source>
        <dbReference type="ARBA" id="ARBA00008787"/>
    </source>
</evidence>
<evidence type="ECO:0000256" key="5">
    <source>
        <dbReference type="ARBA" id="ARBA00023186"/>
    </source>
</evidence>
<evidence type="ECO:0000256" key="1">
    <source>
        <dbReference type="ARBA" id="ARBA00004514"/>
    </source>
</evidence>
<comment type="similarity">
    <text evidence="2 6">Belongs to the FliS family.</text>
</comment>
<dbReference type="SUPFAM" id="SSF101116">
    <property type="entry name" value="Flagellar export chaperone FliS"/>
    <property type="match status" value="1"/>
</dbReference>
<dbReference type="PANTHER" id="PTHR34773">
    <property type="entry name" value="FLAGELLAR SECRETION CHAPERONE FLIS"/>
    <property type="match status" value="1"/>
</dbReference>
<dbReference type="Proteomes" id="UP001162030">
    <property type="component" value="Chromosome"/>
</dbReference>
<evidence type="ECO:0000256" key="3">
    <source>
        <dbReference type="ARBA" id="ARBA00022490"/>
    </source>
</evidence>
<dbReference type="PANTHER" id="PTHR34773:SF1">
    <property type="entry name" value="FLAGELLAR SECRETION CHAPERONE FLIS"/>
    <property type="match status" value="1"/>
</dbReference>
<dbReference type="EMBL" id="OX458333">
    <property type="protein sequence ID" value="CAI8952280.1"/>
    <property type="molecule type" value="Genomic_DNA"/>
</dbReference>
<dbReference type="NCBIfam" id="TIGR00208">
    <property type="entry name" value="fliS"/>
    <property type="match status" value="1"/>
</dbReference>
<keyword evidence="5" id="KW-0143">Chaperone</keyword>
<keyword evidence="8" id="KW-1185">Reference proteome</keyword>
<keyword evidence="3 6" id="KW-0963">Cytoplasm</keyword>
<gene>
    <name evidence="7" type="primary">fliS</name>
    <name evidence="7" type="ORF">MSZNOR_4476</name>
</gene>
<keyword evidence="7" id="KW-0969">Cilium</keyword>
<keyword evidence="7" id="KW-0966">Cell projection</keyword>
<keyword evidence="4 6" id="KW-1005">Bacterial flagellum biogenesis</keyword>
<dbReference type="Gene3D" id="1.20.120.340">
    <property type="entry name" value="Flagellar protein FliS"/>
    <property type="match status" value="1"/>
</dbReference>
<organism evidence="7 8">
    <name type="scientific">Methylocaldum szegediense</name>
    <dbReference type="NCBI Taxonomy" id="73780"/>
    <lineage>
        <taxon>Bacteria</taxon>
        <taxon>Pseudomonadati</taxon>
        <taxon>Pseudomonadota</taxon>
        <taxon>Gammaproteobacteria</taxon>
        <taxon>Methylococcales</taxon>
        <taxon>Methylococcaceae</taxon>
        <taxon>Methylocaldum</taxon>
    </lineage>
</organism>
<sequence>MNAYARRQFVNEYANVNAQAGINDASPHRLIQMLMEGFLARVNTAKGAMKYGNVTVKGENISKAIAIVGGLEEGLDMEKGGELAQNLRNMYHYIRSRLLVANKENQPQILDEVAGLMREIKSAWDAIPNELHHMRHG</sequence>
<evidence type="ECO:0000256" key="6">
    <source>
        <dbReference type="PIRNR" id="PIRNR039090"/>
    </source>
</evidence>
<comment type="subcellular location">
    <subcellularLocation>
        <location evidence="1 6">Cytoplasm</location>
        <location evidence="1 6">Cytosol</location>
    </subcellularLocation>
</comment>
<dbReference type="InterPro" id="IPR036584">
    <property type="entry name" value="FliS_sf"/>
</dbReference>
<dbReference type="PIRSF" id="PIRSF039090">
    <property type="entry name" value="Flis"/>
    <property type="match status" value="1"/>
</dbReference>
<dbReference type="Pfam" id="PF02561">
    <property type="entry name" value="FliS"/>
    <property type="match status" value="1"/>
</dbReference>
<proteinExistence type="inferred from homology"/>
<dbReference type="InterPro" id="IPR003713">
    <property type="entry name" value="FliS"/>
</dbReference>
<dbReference type="CDD" id="cd16098">
    <property type="entry name" value="FliS"/>
    <property type="match status" value="1"/>
</dbReference>
<keyword evidence="7" id="KW-0282">Flagellum</keyword>
<evidence type="ECO:0000313" key="8">
    <source>
        <dbReference type="Proteomes" id="UP001162030"/>
    </source>
</evidence>
<accession>A0ABM9I873</accession>
<evidence type="ECO:0000256" key="4">
    <source>
        <dbReference type="ARBA" id="ARBA00022795"/>
    </source>
</evidence>
<protein>
    <recommendedName>
        <fullName evidence="6">Flagellar secretion chaperone FliS</fullName>
    </recommendedName>
</protein>
<name>A0ABM9I873_9GAMM</name>
<dbReference type="RefSeq" id="WP_317963501.1">
    <property type="nucleotide sequence ID" value="NZ_OX458333.1"/>
</dbReference>
<reference evidence="7 8" key="1">
    <citation type="submission" date="2023-03" db="EMBL/GenBank/DDBJ databases">
        <authorList>
            <person name="Pearce D."/>
        </authorList>
    </citation>
    <scope>NUCLEOTIDE SEQUENCE [LARGE SCALE GENOMIC DNA]</scope>
    <source>
        <strain evidence="7">Msz</strain>
    </source>
</reference>
<evidence type="ECO:0000313" key="7">
    <source>
        <dbReference type="EMBL" id="CAI8952280.1"/>
    </source>
</evidence>